<gene>
    <name evidence="3" type="ordered locus">PCC7424_4823</name>
</gene>
<dbReference type="AlphaFoldDB" id="B7KD59"/>
<proteinExistence type="predicted"/>
<feature type="domain" description="Flavoprotein" evidence="1">
    <location>
        <begin position="30"/>
        <end position="175"/>
    </location>
</feature>
<dbReference type="Gene3D" id="3.40.50.10300">
    <property type="entry name" value="CoaB-like"/>
    <property type="match status" value="1"/>
</dbReference>
<dbReference type="eggNOG" id="COG0452">
    <property type="taxonomic scope" value="Bacteria"/>
</dbReference>
<dbReference type="OrthoDB" id="9802554at2"/>
<accession>B7KD59</accession>
<evidence type="ECO:0000313" key="3">
    <source>
        <dbReference type="EMBL" id="ACK73180.1"/>
    </source>
</evidence>
<dbReference type="GO" id="GO:0016874">
    <property type="term" value="F:ligase activity"/>
    <property type="evidence" value="ECO:0007669"/>
    <property type="project" value="UniProtKB-KW"/>
</dbReference>
<dbReference type="Pfam" id="PF04127">
    <property type="entry name" value="DFP"/>
    <property type="match status" value="1"/>
</dbReference>
<dbReference type="GO" id="GO:0071513">
    <property type="term" value="C:phosphopantothenoylcysteine decarboxylase complex"/>
    <property type="evidence" value="ECO:0007669"/>
    <property type="project" value="TreeGrafter"/>
</dbReference>
<keyword evidence="3" id="KW-0436">Ligase</keyword>
<dbReference type="InterPro" id="IPR007085">
    <property type="entry name" value="DNA/pantothenate-metab_flavo_C"/>
</dbReference>
<dbReference type="InterPro" id="IPR003382">
    <property type="entry name" value="Flavoprotein"/>
</dbReference>
<dbReference type="HOGENOM" id="CLU_033319_0_3_3"/>
<dbReference type="Proteomes" id="UP000002384">
    <property type="component" value="Chromosome"/>
</dbReference>
<feature type="domain" description="DNA/pantothenate metabolism flavoprotein C-terminal" evidence="2">
    <location>
        <begin position="203"/>
        <end position="411"/>
    </location>
</feature>
<dbReference type="Gene3D" id="3.40.50.1950">
    <property type="entry name" value="Flavin prenyltransferase-like"/>
    <property type="match status" value="1"/>
</dbReference>
<evidence type="ECO:0000259" key="2">
    <source>
        <dbReference type="Pfam" id="PF04127"/>
    </source>
</evidence>
<organism evidence="3 4">
    <name type="scientific">Gloeothece citriformis (strain PCC 7424)</name>
    <name type="common">Cyanothece sp. (strain PCC 7424)</name>
    <dbReference type="NCBI Taxonomy" id="65393"/>
    <lineage>
        <taxon>Bacteria</taxon>
        <taxon>Bacillati</taxon>
        <taxon>Cyanobacteriota</taxon>
        <taxon>Cyanophyceae</taxon>
        <taxon>Oscillatoriophycideae</taxon>
        <taxon>Chroococcales</taxon>
        <taxon>Aphanothecaceae</taxon>
        <taxon>Gloeothece</taxon>
        <taxon>Gloeothece citriformis</taxon>
    </lineage>
</organism>
<dbReference type="GO" id="GO:0010181">
    <property type="term" value="F:FMN binding"/>
    <property type="evidence" value="ECO:0007669"/>
    <property type="project" value="TreeGrafter"/>
</dbReference>
<name>B7KD59_GLOC7</name>
<dbReference type="SUPFAM" id="SSF102645">
    <property type="entry name" value="CoaB-like"/>
    <property type="match status" value="1"/>
</dbReference>
<dbReference type="RefSeq" id="WP_015956762.1">
    <property type="nucleotide sequence ID" value="NC_011729.1"/>
</dbReference>
<dbReference type="KEGG" id="cyc:PCC7424_4823"/>
<dbReference type="GO" id="GO:0004633">
    <property type="term" value="F:phosphopantothenoylcysteine decarboxylase activity"/>
    <property type="evidence" value="ECO:0007669"/>
    <property type="project" value="TreeGrafter"/>
</dbReference>
<dbReference type="InterPro" id="IPR035929">
    <property type="entry name" value="CoaB-like_sf"/>
</dbReference>
<dbReference type="SUPFAM" id="SSF52507">
    <property type="entry name" value="Homo-oligomeric flavin-containing Cys decarboxylases, HFCD"/>
    <property type="match status" value="1"/>
</dbReference>
<dbReference type="EMBL" id="CP001291">
    <property type="protein sequence ID" value="ACK73180.1"/>
    <property type="molecule type" value="Genomic_DNA"/>
</dbReference>
<dbReference type="PANTHER" id="PTHR14359">
    <property type="entry name" value="HOMO-OLIGOMERIC FLAVIN CONTAINING CYS DECARBOXYLASE FAMILY"/>
    <property type="match status" value="1"/>
</dbReference>
<dbReference type="STRING" id="65393.PCC7424_4823"/>
<sequence length="415" mass="45664">MKNWDFTPPPPSDLGDHDVPLEGTHLQGRRIALLITGGIAAMKTPLIARALRREGADVVAFTSSEALRYVTIDTLEWSTIHPVVTRLTSAAEHLSDSAPFDAYLVAPATYNTINKMRYGIADGVITSTLASALGRMEQGKTKIMIVPTMHGSLHNTILTESLKTLDSMGVAIMPPREDYGKHNLPSEREIVVQLCRLISHSPLKGVSILVTGGPTPVPIDNVRRLTNRFTGKLGAIITEELYLRGADVHLIHGEGSYHPPAYLPYQLAKTYDEYLALVLEQLSQKSYPFGIFSAAVADYQPETVLPGKTPSGGVLKTLQLVPTLKVIEEVKQRFPDLSMVTFKYQENVSHEELINIAQERLKRGYSAVIANRGEEIESIGEQIAYLVTQNHPPLQLIGKKVIAQAIADYLERLTS</sequence>
<dbReference type="GO" id="GO:0015937">
    <property type="term" value="P:coenzyme A biosynthetic process"/>
    <property type="evidence" value="ECO:0007669"/>
    <property type="project" value="TreeGrafter"/>
</dbReference>
<dbReference type="InterPro" id="IPR036551">
    <property type="entry name" value="Flavin_trans-like"/>
</dbReference>
<evidence type="ECO:0000259" key="1">
    <source>
        <dbReference type="Pfam" id="PF02441"/>
    </source>
</evidence>
<dbReference type="PANTHER" id="PTHR14359:SF6">
    <property type="entry name" value="PHOSPHOPANTOTHENOYLCYSTEINE DECARBOXYLASE"/>
    <property type="match status" value="1"/>
</dbReference>
<protein>
    <submittedName>
        <fullName evidence="3">Phosphopantothenoylcysteine decarboxylase/phosphopantothenate/cysteine ligase</fullName>
    </submittedName>
</protein>
<evidence type="ECO:0000313" key="4">
    <source>
        <dbReference type="Proteomes" id="UP000002384"/>
    </source>
</evidence>
<dbReference type="Pfam" id="PF02441">
    <property type="entry name" value="Flavoprotein"/>
    <property type="match status" value="1"/>
</dbReference>
<reference evidence="4" key="1">
    <citation type="journal article" date="2011" name="MBio">
        <title>Novel metabolic attributes of the genus Cyanothece, comprising a group of unicellular nitrogen-fixing Cyanobacteria.</title>
        <authorList>
            <person name="Bandyopadhyay A."/>
            <person name="Elvitigala T."/>
            <person name="Welsh E."/>
            <person name="Stockel J."/>
            <person name="Liberton M."/>
            <person name="Min H."/>
            <person name="Sherman L.A."/>
            <person name="Pakrasi H.B."/>
        </authorList>
    </citation>
    <scope>NUCLEOTIDE SEQUENCE [LARGE SCALE GENOMIC DNA]</scope>
    <source>
        <strain evidence="4">PCC 7424</strain>
    </source>
</reference>
<keyword evidence="4" id="KW-1185">Reference proteome</keyword>